<evidence type="ECO:0000313" key="3">
    <source>
        <dbReference type="EMBL" id="PDW02782.1"/>
    </source>
</evidence>
<protein>
    <submittedName>
        <fullName evidence="3">Acetyl-CoA acetyltransferase</fullName>
    </submittedName>
</protein>
<evidence type="ECO:0000259" key="2">
    <source>
        <dbReference type="Pfam" id="PF22691"/>
    </source>
</evidence>
<organism evidence="3 4">
    <name type="scientific">Candidatus Viridilinea mediisalina</name>
    <dbReference type="NCBI Taxonomy" id="2024553"/>
    <lineage>
        <taxon>Bacteria</taxon>
        <taxon>Bacillati</taxon>
        <taxon>Chloroflexota</taxon>
        <taxon>Chloroflexia</taxon>
        <taxon>Chloroflexales</taxon>
        <taxon>Chloroflexineae</taxon>
        <taxon>Oscillochloridaceae</taxon>
        <taxon>Candidatus Viridilinea</taxon>
    </lineage>
</organism>
<dbReference type="InterPro" id="IPR055140">
    <property type="entry name" value="Thiolase_C_2"/>
</dbReference>
<accession>A0A2A6RID7</accession>
<reference evidence="4" key="1">
    <citation type="submission" date="2017-08" db="EMBL/GenBank/DDBJ databases">
        <authorList>
            <person name="Grouzdev D.S."/>
            <person name="Gaisin V.A."/>
            <person name="Rysina M.S."/>
            <person name="Gorlenko V.M."/>
        </authorList>
    </citation>
    <scope>NUCLEOTIDE SEQUENCE [LARGE SCALE GENOMIC DNA]</scope>
    <source>
        <strain evidence="4">Kir15-3F</strain>
    </source>
</reference>
<dbReference type="Pfam" id="PF00108">
    <property type="entry name" value="Thiolase_N"/>
    <property type="match status" value="1"/>
</dbReference>
<dbReference type="AlphaFoldDB" id="A0A2A6RID7"/>
<dbReference type="OrthoDB" id="9785768at2"/>
<evidence type="ECO:0000259" key="1">
    <source>
        <dbReference type="Pfam" id="PF00108"/>
    </source>
</evidence>
<feature type="domain" description="Thiolase N-terminal" evidence="1">
    <location>
        <begin position="5"/>
        <end position="224"/>
    </location>
</feature>
<dbReference type="Proteomes" id="UP000220527">
    <property type="component" value="Unassembled WGS sequence"/>
</dbReference>
<dbReference type="InterPro" id="IPR016039">
    <property type="entry name" value="Thiolase-like"/>
</dbReference>
<comment type="caution">
    <text evidence="3">The sequence shown here is derived from an EMBL/GenBank/DDBJ whole genome shotgun (WGS) entry which is preliminary data.</text>
</comment>
<sequence>MSNIYLVGAAATPVGEHYARSLADLASEAVRAAFAPLSALPLDRVGGLYVANALAENLASQGQLGAYLATSVGLHGVPALRVEAAGASGGVAVQQAAQAIAAGQCEIAVVLGVEKLTDRLEGEVEAALALQSDGEAQAIHGLTLTAQWALLMRRYMHVYGYPAEAFAPFPVNAHTNAAKNPQALYRFGINADKYRKAGQIASPLNMLDCSSLADGAACLVLVNEALARELPGPHLRIAATAVATDTPNIAARPDPLDLSACRTSAQVALERAHLSLSDVHVFEVSDPHGITAALALEALGCYPRGEAPRHAADGAITPTGHTPIATAGGYKARGDIGGASGIYQMVELARQLRGEAGPTQVANARIALAQSLGGLAATAATCVLIADS</sequence>
<dbReference type="EMBL" id="NQWI01000052">
    <property type="protein sequence ID" value="PDW02782.1"/>
    <property type="molecule type" value="Genomic_DNA"/>
</dbReference>
<dbReference type="InterPro" id="IPR002155">
    <property type="entry name" value="Thiolase"/>
</dbReference>
<keyword evidence="3" id="KW-0808">Transferase</keyword>
<dbReference type="PANTHER" id="PTHR42870">
    <property type="entry name" value="ACETYL-COA C-ACETYLTRANSFERASE"/>
    <property type="match status" value="1"/>
</dbReference>
<evidence type="ECO:0000313" key="4">
    <source>
        <dbReference type="Proteomes" id="UP000220527"/>
    </source>
</evidence>
<dbReference type="Gene3D" id="3.40.47.10">
    <property type="match status" value="1"/>
</dbReference>
<dbReference type="SUPFAM" id="SSF53901">
    <property type="entry name" value="Thiolase-like"/>
    <property type="match status" value="2"/>
</dbReference>
<dbReference type="PIRSF" id="PIRSF000429">
    <property type="entry name" value="Ac-CoA_Ac_transf"/>
    <property type="match status" value="1"/>
</dbReference>
<dbReference type="PANTHER" id="PTHR42870:SF1">
    <property type="entry name" value="NON-SPECIFIC LIPID-TRANSFER PROTEIN-LIKE 2"/>
    <property type="match status" value="1"/>
</dbReference>
<dbReference type="RefSeq" id="WP_097644386.1">
    <property type="nucleotide sequence ID" value="NZ_NQWI01000052.1"/>
</dbReference>
<dbReference type="Pfam" id="PF22691">
    <property type="entry name" value="Thiolase_C_1"/>
    <property type="match status" value="1"/>
</dbReference>
<feature type="domain" description="Thiolase C-terminal" evidence="2">
    <location>
        <begin position="242"/>
        <end position="384"/>
    </location>
</feature>
<proteinExistence type="predicted"/>
<name>A0A2A6RID7_9CHLR</name>
<dbReference type="CDD" id="cd00829">
    <property type="entry name" value="SCP-x_thiolase"/>
    <property type="match status" value="1"/>
</dbReference>
<dbReference type="InterPro" id="IPR020616">
    <property type="entry name" value="Thiolase_N"/>
</dbReference>
<gene>
    <name evidence="3" type="ORF">CJ255_12215</name>
</gene>
<keyword evidence="4" id="KW-1185">Reference proteome</keyword>
<dbReference type="GO" id="GO:0016747">
    <property type="term" value="F:acyltransferase activity, transferring groups other than amino-acyl groups"/>
    <property type="evidence" value="ECO:0007669"/>
    <property type="project" value="InterPro"/>
</dbReference>